<evidence type="ECO:0000313" key="1">
    <source>
        <dbReference type="EMBL" id="CAG8739423.1"/>
    </source>
</evidence>
<sequence>SYPSLESIKLEAFMEYDILMIMLERRNLLTGPFIKKITKLHLLNPYPPEIRPVLRTLLDCKWVKRPSNRELSLACNAEIILDLSLLEAEEVPTADSERQSILKQLQEYPNSDDEVLATWEKRAGLWDTLNKAGGGRLAACSGNWELTKDIKSWD</sequence>
<organism evidence="1 2">
    <name type="scientific">Acaulospora colombiana</name>
    <dbReference type="NCBI Taxonomy" id="27376"/>
    <lineage>
        <taxon>Eukaryota</taxon>
        <taxon>Fungi</taxon>
        <taxon>Fungi incertae sedis</taxon>
        <taxon>Mucoromycota</taxon>
        <taxon>Glomeromycotina</taxon>
        <taxon>Glomeromycetes</taxon>
        <taxon>Diversisporales</taxon>
        <taxon>Acaulosporaceae</taxon>
        <taxon>Acaulospora</taxon>
    </lineage>
</organism>
<dbReference type="EMBL" id="CAJVPT010047115">
    <property type="protein sequence ID" value="CAG8739423.1"/>
    <property type="molecule type" value="Genomic_DNA"/>
</dbReference>
<keyword evidence="2" id="KW-1185">Reference proteome</keyword>
<gene>
    <name evidence="1" type="ORF">ACOLOM_LOCUS12089</name>
</gene>
<dbReference type="Proteomes" id="UP000789525">
    <property type="component" value="Unassembled WGS sequence"/>
</dbReference>
<accession>A0ACA9Q9J3</accession>
<proteinExistence type="predicted"/>
<comment type="caution">
    <text evidence="1">The sequence shown here is derived from an EMBL/GenBank/DDBJ whole genome shotgun (WGS) entry which is preliminary data.</text>
</comment>
<feature type="non-terminal residue" evidence="1">
    <location>
        <position position="1"/>
    </location>
</feature>
<protein>
    <submittedName>
        <fullName evidence="1">12537_t:CDS:1</fullName>
    </submittedName>
</protein>
<reference evidence="1" key="1">
    <citation type="submission" date="2021-06" db="EMBL/GenBank/DDBJ databases">
        <authorList>
            <person name="Kallberg Y."/>
            <person name="Tangrot J."/>
            <person name="Rosling A."/>
        </authorList>
    </citation>
    <scope>NUCLEOTIDE SEQUENCE</scope>
    <source>
        <strain evidence="1">CL356</strain>
    </source>
</reference>
<name>A0ACA9Q9J3_9GLOM</name>
<evidence type="ECO:0000313" key="2">
    <source>
        <dbReference type="Proteomes" id="UP000789525"/>
    </source>
</evidence>